<organism evidence="4 5">
    <name type="scientific">Croceibacterium atlanticum</name>
    <dbReference type="NCBI Taxonomy" id="1267766"/>
    <lineage>
        <taxon>Bacteria</taxon>
        <taxon>Pseudomonadati</taxon>
        <taxon>Pseudomonadota</taxon>
        <taxon>Alphaproteobacteria</taxon>
        <taxon>Sphingomonadales</taxon>
        <taxon>Erythrobacteraceae</taxon>
        <taxon>Croceibacterium</taxon>
    </lineage>
</organism>
<dbReference type="SMR" id="A0A0F7KQC6"/>
<dbReference type="InterPro" id="IPR001279">
    <property type="entry name" value="Metallo-B-lactamas"/>
</dbReference>
<reference evidence="4" key="1">
    <citation type="submission" date="2015-05" db="EMBL/GenBank/DDBJ databases">
        <title>The complete genome of Altererythrobacter atlanticus strain 26DY36.</title>
        <authorList>
            <person name="Wu Y.-H."/>
            <person name="Cheng H."/>
            <person name="Wu X.-W."/>
        </authorList>
    </citation>
    <scope>NUCLEOTIDE SEQUENCE [LARGE SCALE GENOMIC DNA]</scope>
    <source>
        <strain evidence="4">26DY36</strain>
    </source>
</reference>
<dbReference type="SMART" id="SM00849">
    <property type="entry name" value="Lactamase_B"/>
    <property type="match status" value="1"/>
</dbReference>
<name>A0A0F7KQC6_9SPHN</name>
<evidence type="ECO:0000259" key="3">
    <source>
        <dbReference type="SMART" id="SM00849"/>
    </source>
</evidence>
<feature type="domain" description="Metallo-beta-lactamase" evidence="3">
    <location>
        <begin position="82"/>
        <end position="272"/>
    </location>
</feature>
<keyword evidence="4" id="KW-0378">Hydrolase</keyword>
<feature type="signal peptide" evidence="2">
    <location>
        <begin position="1"/>
        <end position="27"/>
    </location>
</feature>
<dbReference type="InterPro" id="IPR036866">
    <property type="entry name" value="RibonucZ/Hydroxyglut_hydro"/>
</dbReference>
<keyword evidence="5" id="KW-1185">Reference proteome</keyword>
<dbReference type="CDD" id="cd16315">
    <property type="entry name" value="EVM-1-like_MBL-B3"/>
    <property type="match status" value="1"/>
</dbReference>
<dbReference type="InterPro" id="IPR050855">
    <property type="entry name" value="NDM-1-like"/>
</dbReference>
<evidence type="ECO:0000313" key="5">
    <source>
        <dbReference type="Proteomes" id="UP000034392"/>
    </source>
</evidence>
<dbReference type="NCBIfam" id="NF033105">
    <property type="entry name" value="bla_subclass_B3"/>
    <property type="match status" value="1"/>
</dbReference>
<evidence type="ECO:0000256" key="1">
    <source>
        <dbReference type="SAM" id="MobiDB-lite"/>
    </source>
</evidence>
<sequence length="314" mass="33154">MPMAQAMFARFALLAAASALASAPALAQSGQDAPPPRESTGKGWDDAEQKAWAAACDDWDDWDKPGPPFRIYGNSYYVGTCGISAILIVGDQGNVLIDGGTRAGADVIAANIEKLGFELGDVKLLLTSHEHFDHVGGIAELQRRTGAKLLTSEAAKPVMESGIAAGEDPQSGMHDPFEAATVDGTVEDGKPVQLGSLVLMPIATPGHTPGALSWQWRSCSGSTCATLVYADSLSPVSSDSYRFSDHPDYVEAYRDGLAKLAGLDCTILLTPHPSASNMRKRLSFGAPFGEPSCGAYARDVEKRLDERLAEEAGK</sequence>
<dbReference type="EC" id="3.5.2.6" evidence="4"/>
<dbReference type="EMBL" id="CP011452">
    <property type="protein sequence ID" value="AKH41326.1"/>
    <property type="molecule type" value="Genomic_DNA"/>
</dbReference>
<dbReference type="STRING" id="1267766.WYH_00262"/>
<keyword evidence="2" id="KW-0732">Signal</keyword>
<dbReference type="GO" id="GO:0008800">
    <property type="term" value="F:beta-lactamase activity"/>
    <property type="evidence" value="ECO:0007669"/>
    <property type="project" value="UniProtKB-EC"/>
</dbReference>
<dbReference type="AlphaFoldDB" id="A0A0F7KQC6"/>
<dbReference type="PANTHER" id="PTHR42951">
    <property type="entry name" value="METALLO-BETA-LACTAMASE DOMAIN-CONTAINING"/>
    <property type="match status" value="1"/>
</dbReference>
<dbReference type="Pfam" id="PF00753">
    <property type="entry name" value="Lactamase_B"/>
    <property type="match status" value="1"/>
</dbReference>
<feature type="chain" id="PRO_5002518090" evidence="2">
    <location>
        <begin position="28"/>
        <end position="314"/>
    </location>
</feature>
<gene>
    <name evidence="4" type="ORF">WYH_00262</name>
</gene>
<evidence type="ECO:0000313" key="4">
    <source>
        <dbReference type="EMBL" id="AKH41326.1"/>
    </source>
</evidence>
<feature type="region of interest" description="Disordered" evidence="1">
    <location>
        <begin position="27"/>
        <end position="47"/>
    </location>
</feature>
<protein>
    <submittedName>
        <fullName evidence="4">Metallo-beta-lactamase L1</fullName>
        <ecNumber evidence="4">3.5.2.6</ecNumber>
    </submittedName>
</protein>
<dbReference type="Gene3D" id="3.60.15.10">
    <property type="entry name" value="Ribonuclease Z/Hydroxyacylglutathione hydrolase-like"/>
    <property type="match status" value="1"/>
</dbReference>
<dbReference type="KEGG" id="aay:WYH_00262"/>
<accession>A0A0F7KQC6</accession>
<dbReference type="PANTHER" id="PTHR42951:SF17">
    <property type="entry name" value="METALLO-BETA-LACTAMASE DOMAIN-CONTAINING PROTEIN"/>
    <property type="match status" value="1"/>
</dbReference>
<proteinExistence type="predicted"/>
<dbReference type="Proteomes" id="UP000034392">
    <property type="component" value="Chromosome"/>
</dbReference>
<dbReference type="NCBIfam" id="NF012229">
    <property type="entry name" value="bla_class_B_core"/>
    <property type="match status" value="1"/>
</dbReference>
<evidence type="ECO:0000256" key="2">
    <source>
        <dbReference type="SAM" id="SignalP"/>
    </source>
</evidence>
<dbReference type="PATRIC" id="fig|1267766.3.peg.269"/>
<dbReference type="SUPFAM" id="SSF56281">
    <property type="entry name" value="Metallo-hydrolase/oxidoreductase"/>
    <property type="match status" value="1"/>
</dbReference>